<evidence type="ECO:0008006" key="3">
    <source>
        <dbReference type="Google" id="ProtNLM"/>
    </source>
</evidence>
<evidence type="ECO:0000313" key="2">
    <source>
        <dbReference type="Proteomes" id="UP000480246"/>
    </source>
</evidence>
<dbReference type="Pfam" id="PF06338">
    <property type="entry name" value="ComK"/>
    <property type="match status" value="1"/>
</dbReference>
<dbReference type="AlphaFoldDB" id="A0A7C8KS14"/>
<evidence type="ECO:0000313" key="1">
    <source>
        <dbReference type="EMBL" id="KAB8133664.1"/>
    </source>
</evidence>
<protein>
    <recommendedName>
        <fullName evidence="3">Competence protein</fullName>
    </recommendedName>
</protein>
<keyword evidence="2" id="KW-1185">Reference proteome</keyword>
<dbReference type="Proteomes" id="UP000480246">
    <property type="component" value="Unassembled WGS sequence"/>
</dbReference>
<sequence length="147" mass="17238">MYRITKKTLAITPYYDLHFQSKVVETEKEVLSTDAPLQIIQENCLHYGASYEGRKQSVRHHLPFFQKTPIPIHPAHNIYCFPTKSPRSYDCYWLFYAHIYKINAGDYDSSVIHFTNGLQLILAESFHSLQNQYDRTSICKVVFQSLE</sequence>
<organism evidence="1 2">
    <name type="scientific">Gracilibacillus oryzae</name>
    <dbReference type="NCBI Taxonomy" id="1672701"/>
    <lineage>
        <taxon>Bacteria</taxon>
        <taxon>Bacillati</taxon>
        <taxon>Bacillota</taxon>
        <taxon>Bacilli</taxon>
        <taxon>Bacillales</taxon>
        <taxon>Bacillaceae</taxon>
        <taxon>Gracilibacillus</taxon>
    </lineage>
</organism>
<reference evidence="1 2" key="1">
    <citation type="submission" date="2019-10" db="EMBL/GenBank/DDBJ databases">
        <title>Gracilibacillus sp. nov. isolated from rice seeds.</title>
        <authorList>
            <person name="He S."/>
        </authorList>
    </citation>
    <scope>NUCLEOTIDE SEQUENCE [LARGE SCALE GENOMIC DNA]</scope>
    <source>
        <strain evidence="1 2">TD8</strain>
    </source>
</reference>
<dbReference type="EMBL" id="WEID01000057">
    <property type="protein sequence ID" value="KAB8133664.1"/>
    <property type="molecule type" value="Genomic_DNA"/>
</dbReference>
<dbReference type="RefSeq" id="WP_153403769.1">
    <property type="nucleotide sequence ID" value="NZ_ML762431.1"/>
</dbReference>
<dbReference type="OrthoDB" id="2417337at2"/>
<comment type="caution">
    <text evidence="1">The sequence shown here is derived from an EMBL/GenBank/DDBJ whole genome shotgun (WGS) entry which is preliminary data.</text>
</comment>
<accession>A0A7C8KS14</accession>
<dbReference type="InterPro" id="IPR010461">
    <property type="entry name" value="ComK"/>
</dbReference>
<name>A0A7C8KS14_9BACI</name>
<proteinExistence type="predicted"/>
<gene>
    <name evidence="1" type="ORF">F9U64_12240</name>
</gene>
<dbReference type="GO" id="GO:0030420">
    <property type="term" value="P:establishment of competence for transformation"/>
    <property type="evidence" value="ECO:0007669"/>
    <property type="project" value="InterPro"/>
</dbReference>